<evidence type="ECO:0000313" key="1">
    <source>
        <dbReference type="EMBL" id="BFM42137.1"/>
    </source>
</evidence>
<name>A0AAT9GY60_9FLAO</name>
<protein>
    <submittedName>
        <fullName evidence="1">Uncharacterized protein</fullName>
    </submittedName>
</protein>
<sequence length="88" mass="10278">MLPASYKLEKRLLKFVPLKKQIMIYVFKTSVDTPSKLEFASALLDELIPNAIWNFDLEDCDNILRIDSEAEINENILRNEIFDCVELE</sequence>
<accession>A0AAT9GY60</accession>
<reference evidence="1" key="1">
    <citation type="submission" date="2024-05" db="EMBL/GenBank/DDBJ databases">
        <title>Whole-Genome Sequence of CFS9, a Potential Fish Probiotic Isolated from the Body Surface of Silurus asotus.</title>
        <authorList>
            <person name="Kojima M."/>
            <person name="Tobioka K."/>
            <person name="Yokota K."/>
            <person name="Nakatani H."/>
            <person name="Hori K."/>
            <person name="Tamaru Y."/>
            <person name="Okazaki F."/>
        </authorList>
    </citation>
    <scope>NUCLEOTIDE SEQUENCE</scope>
    <source>
        <strain evidence="1">CFS9</strain>
    </source>
</reference>
<gene>
    <name evidence="1" type="ORF">CFS9_07780</name>
</gene>
<dbReference type="AlphaFoldDB" id="A0AAT9GY60"/>
<organism evidence="1">
    <name type="scientific">Flavobacterium sp. CFS9</name>
    <dbReference type="NCBI Taxonomy" id="3143118"/>
    <lineage>
        <taxon>Bacteria</taxon>
        <taxon>Pseudomonadati</taxon>
        <taxon>Bacteroidota</taxon>
        <taxon>Flavobacteriia</taxon>
        <taxon>Flavobacteriales</taxon>
        <taxon>Flavobacteriaceae</taxon>
        <taxon>Flavobacterium</taxon>
    </lineage>
</organism>
<dbReference type="EMBL" id="AP031573">
    <property type="protein sequence ID" value="BFM42137.1"/>
    <property type="molecule type" value="Genomic_DNA"/>
</dbReference>
<proteinExistence type="predicted"/>